<keyword evidence="2" id="KW-1185">Reference proteome</keyword>
<reference evidence="1 2" key="1">
    <citation type="journal article" date="2022" name="Front. Microbiol.">
        <title>High genomic differentiation and limited gene flow indicate recent cryptic speciation within the genus Laspinema (cyanobacteria).</title>
        <authorList>
            <person name="Stanojkovic A."/>
            <person name="Skoupy S."/>
            <person name="Skaloud P."/>
            <person name="Dvorak P."/>
        </authorList>
    </citation>
    <scope>NUCLEOTIDE SEQUENCE [LARGE SCALE GENOMIC DNA]</scope>
    <source>
        <strain evidence="1 2">D2a</strain>
    </source>
</reference>
<comment type="caution">
    <text evidence="1">The sequence shown here is derived from an EMBL/GenBank/DDBJ whole genome shotgun (WGS) entry which is preliminary data.</text>
</comment>
<evidence type="ECO:0000313" key="2">
    <source>
        <dbReference type="Proteomes" id="UP001525890"/>
    </source>
</evidence>
<gene>
    <name evidence="1" type="ORF">NG799_15145</name>
</gene>
<organism evidence="1 2">
    <name type="scientific">Laspinema palackyanum D2a</name>
    <dbReference type="NCBI Taxonomy" id="2953684"/>
    <lineage>
        <taxon>Bacteria</taxon>
        <taxon>Bacillati</taxon>
        <taxon>Cyanobacteriota</taxon>
        <taxon>Cyanophyceae</taxon>
        <taxon>Oscillatoriophycideae</taxon>
        <taxon>Oscillatoriales</taxon>
        <taxon>Laspinemataceae</taxon>
        <taxon>Laspinema</taxon>
        <taxon>Laspinema palackyanum</taxon>
    </lineage>
</organism>
<dbReference type="Proteomes" id="UP001525890">
    <property type="component" value="Unassembled WGS sequence"/>
</dbReference>
<dbReference type="Gene3D" id="1.20.120.330">
    <property type="entry name" value="Nucleotidyltransferases domain 2"/>
    <property type="match status" value="1"/>
</dbReference>
<name>A0ABT2MSE0_9CYAN</name>
<protein>
    <submittedName>
        <fullName evidence="1">HEPN domain-containing protein</fullName>
    </submittedName>
</protein>
<evidence type="ECO:0000313" key="1">
    <source>
        <dbReference type="EMBL" id="MCT7967676.1"/>
    </source>
</evidence>
<proteinExistence type="predicted"/>
<dbReference type="EMBL" id="JAMXFF010000022">
    <property type="protein sequence ID" value="MCT7967676.1"/>
    <property type="molecule type" value="Genomic_DNA"/>
</dbReference>
<accession>A0ABT2MSE0</accession>
<sequence length="125" mass="15003">MRLKEVEVLLNNRQYSGAYYLSGYVIECALKACIARKTRKFDFPDKKTVLDSYTHDLQKLVTAAQLDNDFKVQRNNPDFYSRWLRVKEWTEESRYQKHSKSKALEMYEAIKDPNHGVLQWLQQHW</sequence>